<gene>
    <name evidence="1" type="ORF">L2E82_08087</name>
</gene>
<accession>A0ACB9G502</accession>
<proteinExistence type="predicted"/>
<evidence type="ECO:0000313" key="1">
    <source>
        <dbReference type="EMBL" id="KAI3778704.1"/>
    </source>
</evidence>
<reference evidence="1 2" key="2">
    <citation type="journal article" date="2022" name="Mol. Ecol. Resour.">
        <title>The genomes of chicory, endive, great burdock and yacon provide insights into Asteraceae paleo-polyploidization history and plant inulin production.</title>
        <authorList>
            <person name="Fan W."/>
            <person name="Wang S."/>
            <person name="Wang H."/>
            <person name="Wang A."/>
            <person name="Jiang F."/>
            <person name="Liu H."/>
            <person name="Zhao H."/>
            <person name="Xu D."/>
            <person name="Zhang Y."/>
        </authorList>
    </citation>
    <scope>NUCLEOTIDE SEQUENCE [LARGE SCALE GENOMIC DNA]</scope>
    <source>
        <strain evidence="2">cv. Punajuju</strain>
        <tissue evidence="1">Leaves</tissue>
    </source>
</reference>
<organism evidence="1 2">
    <name type="scientific">Cichorium intybus</name>
    <name type="common">Chicory</name>
    <dbReference type="NCBI Taxonomy" id="13427"/>
    <lineage>
        <taxon>Eukaryota</taxon>
        <taxon>Viridiplantae</taxon>
        <taxon>Streptophyta</taxon>
        <taxon>Embryophyta</taxon>
        <taxon>Tracheophyta</taxon>
        <taxon>Spermatophyta</taxon>
        <taxon>Magnoliopsida</taxon>
        <taxon>eudicotyledons</taxon>
        <taxon>Gunneridae</taxon>
        <taxon>Pentapetalae</taxon>
        <taxon>asterids</taxon>
        <taxon>campanulids</taxon>
        <taxon>Asterales</taxon>
        <taxon>Asteraceae</taxon>
        <taxon>Cichorioideae</taxon>
        <taxon>Cichorieae</taxon>
        <taxon>Cichoriinae</taxon>
        <taxon>Cichorium</taxon>
    </lineage>
</organism>
<sequence>MQRTRTFVFSLELRNCWAVPPPPSPNQILFSLSNCNRSFIDRRNYLFSEHKPSIFVNANPVLDLLIFVNANLDIREAKHIEKAREFTRVIHGILKRMRIVYS</sequence>
<evidence type="ECO:0000313" key="2">
    <source>
        <dbReference type="Proteomes" id="UP001055811"/>
    </source>
</evidence>
<name>A0ACB9G502_CICIN</name>
<reference evidence="2" key="1">
    <citation type="journal article" date="2022" name="Mol. Ecol. Resour.">
        <title>The genomes of chicory, endive, great burdock and yacon provide insights into Asteraceae palaeo-polyploidization history and plant inulin production.</title>
        <authorList>
            <person name="Fan W."/>
            <person name="Wang S."/>
            <person name="Wang H."/>
            <person name="Wang A."/>
            <person name="Jiang F."/>
            <person name="Liu H."/>
            <person name="Zhao H."/>
            <person name="Xu D."/>
            <person name="Zhang Y."/>
        </authorList>
    </citation>
    <scope>NUCLEOTIDE SEQUENCE [LARGE SCALE GENOMIC DNA]</scope>
    <source>
        <strain evidence="2">cv. Punajuju</strain>
    </source>
</reference>
<dbReference type="Proteomes" id="UP001055811">
    <property type="component" value="Linkage Group LG02"/>
</dbReference>
<protein>
    <submittedName>
        <fullName evidence="1">Uncharacterized protein</fullName>
    </submittedName>
</protein>
<keyword evidence="2" id="KW-1185">Reference proteome</keyword>
<comment type="caution">
    <text evidence="1">The sequence shown here is derived from an EMBL/GenBank/DDBJ whole genome shotgun (WGS) entry which is preliminary data.</text>
</comment>
<dbReference type="EMBL" id="CM042010">
    <property type="protein sequence ID" value="KAI3778704.1"/>
    <property type="molecule type" value="Genomic_DNA"/>
</dbReference>